<evidence type="ECO:0000256" key="3">
    <source>
        <dbReference type="ARBA" id="ARBA00023242"/>
    </source>
</evidence>
<keyword evidence="1" id="KW-0238">DNA-binding</keyword>
<evidence type="ECO:0000256" key="2">
    <source>
        <dbReference type="ARBA" id="ARBA00023155"/>
    </source>
</evidence>
<name>A0AAV8Z5B9_9CUCU</name>
<feature type="domain" description="Homeobox protein SIX1 N-terminal SD" evidence="4">
    <location>
        <begin position="161"/>
        <end position="236"/>
    </location>
</feature>
<dbReference type="GO" id="GO:0000981">
    <property type="term" value="F:DNA-binding transcription factor activity, RNA polymerase II-specific"/>
    <property type="evidence" value="ECO:0007669"/>
    <property type="project" value="TreeGrafter"/>
</dbReference>
<dbReference type="GO" id="GO:0005667">
    <property type="term" value="C:transcription regulator complex"/>
    <property type="evidence" value="ECO:0007669"/>
    <property type="project" value="TreeGrafter"/>
</dbReference>
<evidence type="ECO:0000313" key="5">
    <source>
        <dbReference type="EMBL" id="KAJ8959375.1"/>
    </source>
</evidence>
<keyword evidence="3" id="KW-0539">Nucleus</keyword>
<comment type="caution">
    <text evidence="5">The sequence shown here is derived from an EMBL/GenBank/DDBJ whole genome shotgun (WGS) entry which is preliminary data.</text>
</comment>
<evidence type="ECO:0000259" key="4">
    <source>
        <dbReference type="Pfam" id="PF16878"/>
    </source>
</evidence>
<gene>
    <name evidence="5" type="ORF">NQ318_022061</name>
</gene>
<dbReference type="AlphaFoldDB" id="A0AAV8Z5B9"/>
<dbReference type="Proteomes" id="UP001162162">
    <property type="component" value="Unassembled WGS sequence"/>
</dbReference>
<evidence type="ECO:0000313" key="6">
    <source>
        <dbReference type="Proteomes" id="UP001162162"/>
    </source>
</evidence>
<protein>
    <recommendedName>
        <fullName evidence="4">Homeobox protein SIX1 N-terminal SD domain-containing protein</fullName>
    </recommendedName>
</protein>
<proteinExistence type="predicted"/>
<dbReference type="GO" id="GO:0000978">
    <property type="term" value="F:RNA polymerase II cis-regulatory region sequence-specific DNA binding"/>
    <property type="evidence" value="ECO:0007669"/>
    <property type="project" value="TreeGrafter"/>
</dbReference>
<dbReference type="PANTHER" id="PTHR10390">
    <property type="entry name" value="HOMEOBOX PROTEIN SIX"/>
    <property type="match status" value="1"/>
</dbReference>
<keyword evidence="6" id="KW-1185">Reference proteome</keyword>
<dbReference type="Pfam" id="PF16878">
    <property type="entry name" value="SIX1_SD"/>
    <property type="match status" value="1"/>
</dbReference>
<organism evidence="5 6">
    <name type="scientific">Aromia moschata</name>
    <dbReference type="NCBI Taxonomy" id="1265417"/>
    <lineage>
        <taxon>Eukaryota</taxon>
        <taxon>Metazoa</taxon>
        <taxon>Ecdysozoa</taxon>
        <taxon>Arthropoda</taxon>
        <taxon>Hexapoda</taxon>
        <taxon>Insecta</taxon>
        <taxon>Pterygota</taxon>
        <taxon>Neoptera</taxon>
        <taxon>Endopterygota</taxon>
        <taxon>Coleoptera</taxon>
        <taxon>Polyphaga</taxon>
        <taxon>Cucujiformia</taxon>
        <taxon>Chrysomeloidea</taxon>
        <taxon>Cerambycidae</taxon>
        <taxon>Cerambycinae</taxon>
        <taxon>Callichromatini</taxon>
        <taxon>Aromia</taxon>
    </lineage>
</organism>
<evidence type="ECO:0000256" key="1">
    <source>
        <dbReference type="ARBA" id="ARBA00023125"/>
    </source>
</evidence>
<reference evidence="5" key="1">
    <citation type="journal article" date="2023" name="Insect Mol. Biol.">
        <title>Genome sequencing provides insights into the evolution of gene families encoding plant cell wall-degrading enzymes in longhorned beetles.</title>
        <authorList>
            <person name="Shin N.R."/>
            <person name="Okamura Y."/>
            <person name="Kirsch R."/>
            <person name="Pauchet Y."/>
        </authorList>
    </citation>
    <scope>NUCLEOTIDE SEQUENCE</scope>
    <source>
        <strain evidence="5">AMC_N1</strain>
    </source>
</reference>
<dbReference type="GO" id="GO:0005634">
    <property type="term" value="C:nucleus"/>
    <property type="evidence" value="ECO:0007669"/>
    <property type="project" value="TreeGrafter"/>
</dbReference>
<dbReference type="InterPro" id="IPR031701">
    <property type="entry name" value="SIX1_SD"/>
</dbReference>
<sequence length="254" mass="28767">MEIDATSSTSSDSHVGWTATSWVKSWRRKADATPKKTDYYKRDDYCAVANVVNSGGKGVVNKCDVNVKRTLAYSNSEPFGKKLDVAESRRVQLDYYNNNSNNVVKKSAETTIQLNSVDSYGKKSVNLFEWCNACVRLFNRGRHRTTDRLPLVPSVVGASSGQGILGAQAAIAFHRGSYHELYSILESHAFNTRWHPEFQTALVLWINIGCGRSIPSRRRSGRRETVYCFKERKQKPLKECYLRNRYPTPDGKGR</sequence>
<dbReference type="EMBL" id="JAPWTK010000013">
    <property type="protein sequence ID" value="KAJ8959375.1"/>
    <property type="molecule type" value="Genomic_DNA"/>
</dbReference>
<accession>A0AAV8Z5B9</accession>
<dbReference type="PANTHER" id="PTHR10390:SF44">
    <property type="entry name" value="SIX HOMEOBOX 4"/>
    <property type="match status" value="1"/>
</dbReference>
<keyword evidence="2" id="KW-0371">Homeobox</keyword>